<evidence type="ECO:0000256" key="6">
    <source>
        <dbReference type="ARBA" id="ARBA00035292"/>
    </source>
</evidence>
<dbReference type="InterPro" id="IPR036935">
    <property type="entry name" value="Ribosomal_bL9_N_sf"/>
</dbReference>
<proteinExistence type="inferred from homology"/>
<dbReference type="PROSITE" id="PS00651">
    <property type="entry name" value="RIBOSOMAL_L9"/>
    <property type="match status" value="1"/>
</dbReference>
<keyword evidence="5 7" id="KW-0687">Ribonucleoprotein</keyword>
<evidence type="ECO:0000313" key="11">
    <source>
        <dbReference type="Proteomes" id="UP000317036"/>
    </source>
</evidence>
<dbReference type="GO" id="GO:0005840">
    <property type="term" value="C:ribosome"/>
    <property type="evidence" value="ECO:0007669"/>
    <property type="project" value="UniProtKB-KW"/>
</dbReference>
<protein>
    <recommendedName>
        <fullName evidence="6 7">Large ribosomal subunit protein bL9</fullName>
    </recommendedName>
</protein>
<feature type="domain" description="Ribosomal protein L9" evidence="9">
    <location>
        <begin position="13"/>
        <end position="40"/>
    </location>
</feature>
<dbReference type="GO" id="GO:1990904">
    <property type="term" value="C:ribonucleoprotein complex"/>
    <property type="evidence" value="ECO:0007669"/>
    <property type="project" value="UniProtKB-KW"/>
</dbReference>
<dbReference type="InterPro" id="IPR000244">
    <property type="entry name" value="Ribosomal_bL9"/>
</dbReference>
<dbReference type="InterPro" id="IPR036791">
    <property type="entry name" value="Ribosomal_bL9_C_sf"/>
</dbReference>
<evidence type="ECO:0000259" key="9">
    <source>
        <dbReference type="PROSITE" id="PS00651"/>
    </source>
</evidence>
<dbReference type="HAMAP" id="MF_00503">
    <property type="entry name" value="Ribosomal_bL9"/>
    <property type="match status" value="1"/>
</dbReference>
<dbReference type="PANTHER" id="PTHR21368">
    <property type="entry name" value="50S RIBOSOMAL PROTEIN L9"/>
    <property type="match status" value="1"/>
</dbReference>
<accession>A0A559KF15</accession>
<dbReference type="SUPFAM" id="SSF55658">
    <property type="entry name" value="L9 N-domain-like"/>
    <property type="match status" value="1"/>
</dbReference>
<sequence>MKVILLKDVKGQGKKGEVKEVSEGYANNFLFKQQLAAPASEGAMKTLDLQKKAEEKKKAQEKADAQELGRKLGELSVQVKAKSGADGRLFGAISNKQVAEALEKMGFKLDKRKIVMDDPIRTLGVTEVVVKLHPEVSGKLKVHVVEEK</sequence>
<dbReference type="InterPro" id="IPR020070">
    <property type="entry name" value="Ribosomal_bL9_N"/>
</dbReference>
<keyword evidence="3 7" id="KW-0694">RNA-binding</keyword>
<dbReference type="RefSeq" id="WP_144844660.1">
    <property type="nucleotide sequence ID" value="NZ_VNJI01000006.1"/>
</dbReference>
<gene>
    <name evidence="7" type="primary">rplI</name>
    <name evidence="10" type="ORF">FPZ49_06310</name>
</gene>
<dbReference type="AlphaFoldDB" id="A0A559KF15"/>
<evidence type="ECO:0000256" key="4">
    <source>
        <dbReference type="ARBA" id="ARBA00022980"/>
    </source>
</evidence>
<evidence type="ECO:0000256" key="7">
    <source>
        <dbReference type="HAMAP-Rule" id="MF_00503"/>
    </source>
</evidence>
<evidence type="ECO:0000256" key="5">
    <source>
        <dbReference type="ARBA" id="ARBA00023274"/>
    </source>
</evidence>
<dbReference type="InterPro" id="IPR020069">
    <property type="entry name" value="Ribosomal_bL9_C"/>
</dbReference>
<dbReference type="Gene3D" id="3.10.430.100">
    <property type="entry name" value="Ribosomal protein L9, C-terminal domain"/>
    <property type="match status" value="1"/>
</dbReference>
<comment type="function">
    <text evidence="7">Binds to the 23S rRNA.</text>
</comment>
<dbReference type="InterPro" id="IPR009027">
    <property type="entry name" value="Ribosomal_bL9/RNase_H1_N"/>
</dbReference>
<name>A0A559KF15_9BACL</name>
<dbReference type="Proteomes" id="UP000317036">
    <property type="component" value="Unassembled WGS sequence"/>
</dbReference>
<dbReference type="GO" id="GO:0003735">
    <property type="term" value="F:structural constituent of ribosome"/>
    <property type="evidence" value="ECO:0007669"/>
    <property type="project" value="InterPro"/>
</dbReference>
<dbReference type="SUPFAM" id="SSF55653">
    <property type="entry name" value="Ribosomal protein L9 C-domain"/>
    <property type="match status" value="1"/>
</dbReference>
<dbReference type="FunFam" id="3.40.5.10:FF:000002">
    <property type="entry name" value="50S ribosomal protein L9"/>
    <property type="match status" value="1"/>
</dbReference>
<dbReference type="InterPro" id="IPR020594">
    <property type="entry name" value="Ribosomal_bL9_bac/chp"/>
</dbReference>
<keyword evidence="8" id="KW-0175">Coiled coil</keyword>
<comment type="similarity">
    <text evidence="1 7">Belongs to the bacterial ribosomal protein bL9 family.</text>
</comment>
<evidence type="ECO:0000256" key="1">
    <source>
        <dbReference type="ARBA" id="ARBA00010605"/>
    </source>
</evidence>
<dbReference type="EMBL" id="VNJI01000006">
    <property type="protein sequence ID" value="TVY10719.1"/>
    <property type="molecule type" value="Genomic_DNA"/>
</dbReference>
<dbReference type="GO" id="GO:0019843">
    <property type="term" value="F:rRNA binding"/>
    <property type="evidence" value="ECO:0007669"/>
    <property type="project" value="UniProtKB-UniRule"/>
</dbReference>
<dbReference type="Pfam" id="PF03948">
    <property type="entry name" value="Ribosomal_L9_C"/>
    <property type="match status" value="1"/>
</dbReference>
<feature type="coiled-coil region" evidence="8">
    <location>
        <begin position="44"/>
        <end position="71"/>
    </location>
</feature>
<dbReference type="Pfam" id="PF01281">
    <property type="entry name" value="Ribosomal_L9_N"/>
    <property type="match status" value="1"/>
</dbReference>
<dbReference type="NCBIfam" id="TIGR00158">
    <property type="entry name" value="L9"/>
    <property type="match status" value="1"/>
</dbReference>
<evidence type="ECO:0000313" key="10">
    <source>
        <dbReference type="EMBL" id="TVY10719.1"/>
    </source>
</evidence>
<evidence type="ECO:0000256" key="3">
    <source>
        <dbReference type="ARBA" id="ARBA00022884"/>
    </source>
</evidence>
<reference evidence="10 11" key="1">
    <citation type="submission" date="2019-07" db="EMBL/GenBank/DDBJ databases">
        <authorList>
            <person name="Kim J."/>
        </authorList>
    </citation>
    <scope>NUCLEOTIDE SEQUENCE [LARGE SCALE GENOMIC DNA]</scope>
    <source>
        <strain evidence="10 11">JC52</strain>
    </source>
</reference>
<dbReference type="GO" id="GO:0006412">
    <property type="term" value="P:translation"/>
    <property type="evidence" value="ECO:0007669"/>
    <property type="project" value="UniProtKB-UniRule"/>
</dbReference>
<comment type="caution">
    <text evidence="10">The sequence shown here is derived from an EMBL/GenBank/DDBJ whole genome shotgun (WGS) entry which is preliminary data.</text>
</comment>
<organism evidence="10 11">
    <name type="scientific">Paenibacillus cremeus</name>
    <dbReference type="NCBI Taxonomy" id="2163881"/>
    <lineage>
        <taxon>Bacteria</taxon>
        <taxon>Bacillati</taxon>
        <taxon>Bacillota</taxon>
        <taxon>Bacilli</taxon>
        <taxon>Bacillales</taxon>
        <taxon>Paenibacillaceae</taxon>
        <taxon>Paenibacillus</taxon>
    </lineage>
</organism>
<keyword evidence="11" id="KW-1185">Reference proteome</keyword>
<dbReference type="Gene3D" id="3.40.5.10">
    <property type="entry name" value="Ribosomal protein L9, N-terminal domain"/>
    <property type="match status" value="1"/>
</dbReference>
<keyword evidence="4 7" id="KW-0689">Ribosomal protein</keyword>
<evidence type="ECO:0000256" key="2">
    <source>
        <dbReference type="ARBA" id="ARBA00022730"/>
    </source>
</evidence>
<evidence type="ECO:0000256" key="8">
    <source>
        <dbReference type="SAM" id="Coils"/>
    </source>
</evidence>
<dbReference type="OrthoDB" id="9788336at2"/>
<keyword evidence="2 7" id="KW-0699">rRNA-binding</keyword>